<evidence type="ECO:0000256" key="6">
    <source>
        <dbReference type="ARBA" id="ARBA00026106"/>
    </source>
</evidence>
<comment type="cofactor">
    <cofactor evidence="1">
        <name>pyridoxal 5'-phosphate</name>
        <dbReference type="ChEBI" id="CHEBI:597326"/>
    </cofactor>
</comment>
<evidence type="ECO:0000256" key="5">
    <source>
        <dbReference type="ARBA" id="ARBA00022898"/>
    </source>
</evidence>
<dbReference type="HOGENOM" id="CLU_017584_4_2_9"/>
<dbReference type="SUPFAM" id="SSF53383">
    <property type="entry name" value="PLP-dependent transferases"/>
    <property type="match status" value="1"/>
</dbReference>
<dbReference type="Gene3D" id="3.40.640.10">
    <property type="entry name" value="Type I PLP-dependent aspartate aminotransferase-like (Major domain)"/>
    <property type="match status" value="1"/>
</dbReference>
<keyword evidence="9" id="KW-1185">Reference proteome</keyword>
<keyword evidence="3 8" id="KW-0032">Aminotransferase</keyword>
<keyword evidence="4 8" id="KW-0808">Transferase</keyword>
<dbReference type="RefSeq" id="WP_006597474.1">
    <property type="nucleotide sequence ID" value="NZ_GL622359.1"/>
</dbReference>
<dbReference type="InterPro" id="IPR015421">
    <property type="entry name" value="PyrdxlP-dep_Trfase_major"/>
</dbReference>
<comment type="caution">
    <text evidence="8">The sequence shown here is derived from an EMBL/GenBank/DDBJ whole genome shotgun (WGS) entry which is preliminary data.</text>
</comment>
<evidence type="ECO:0000259" key="7">
    <source>
        <dbReference type="Pfam" id="PF00155"/>
    </source>
</evidence>
<evidence type="ECO:0000256" key="2">
    <source>
        <dbReference type="ARBA" id="ARBA00007441"/>
    </source>
</evidence>
<proteinExistence type="inferred from homology"/>
<dbReference type="EMBL" id="AEQN01000003">
    <property type="protein sequence ID" value="EFV02859.1"/>
    <property type="molecule type" value="Genomic_DNA"/>
</dbReference>
<dbReference type="InterPro" id="IPR015424">
    <property type="entry name" value="PyrdxlP-dep_Trfase"/>
</dbReference>
<dbReference type="OrthoDB" id="9802328at2"/>
<dbReference type="Proteomes" id="UP000004754">
    <property type="component" value="Unassembled WGS sequence"/>
</dbReference>
<dbReference type="PANTHER" id="PTHR43488:SF2">
    <property type="entry name" value="GLUTAMATE-PYRUVATE AMINOTRANSFERASE ALAA"/>
    <property type="match status" value="1"/>
</dbReference>
<dbReference type="EC" id="2.6.1.2" evidence="6"/>
<dbReference type="AlphaFoldDB" id="E6MDH4"/>
<dbReference type="PANTHER" id="PTHR43488">
    <property type="entry name" value="GLUTAMATE-PYRUVATE AMINOTRANSFERASE ALAA"/>
    <property type="match status" value="1"/>
</dbReference>
<dbReference type="InterPro" id="IPR004839">
    <property type="entry name" value="Aminotransferase_I/II_large"/>
</dbReference>
<keyword evidence="5" id="KW-0663">Pyridoxal phosphate</keyword>
<evidence type="ECO:0000256" key="4">
    <source>
        <dbReference type="ARBA" id="ARBA00022679"/>
    </source>
</evidence>
<dbReference type="GO" id="GO:0030170">
    <property type="term" value="F:pyridoxal phosphate binding"/>
    <property type="evidence" value="ECO:0007669"/>
    <property type="project" value="InterPro"/>
</dbReference>
<dbReference type="Gene3D" id="3.90.1150.10">
    <property type="entry name" value="Aspartate Aminotransferase, domain 1"/>
    <property type="match status" value="1"/>
</dbReference>
<dbReference type="InterPro" id="IPR015422">
    <property type="entry name" value="PyrdxlP-dep_Trfase_small"/>
</dbReference>
<protein>
    <recommendedName>
        <fullName evidence="6">alanine transaminase</fullName>
        <ecNumber evidence="6">2.6.1.2</ecNumber>
    </recommendedName>
</protein>
<reference evidence="8 9" key="1">
    <citation type="submission" date="2010-12" db="EMBL/GenBank/DDBJ databases">
        <authorList>
            <person name="Muzny D."/>
            <person name="Qin X."/>
            <person name="Deng J."/>
            <person name="Jiang H."/>
            <person name="Liu Y."/>
            <person name="Qu J."/>
            <person name="Song X.-Z."/>
            <person name="Zhang L."/>
            <person name="Thornton R."/>
            <person name="Coyle M."/>
            <person name="Francisco L."/>
            <person name="Jackson L."/>
            <person name="Javaid M."/>
            <person name="Korchina V."/>
            <person name="Kovar C."/>
            <person name="Mata R."/>
            <person name="Mathew T."/>
            <person name="Ngo R."/>
            <person name="Nguyen L."/>
            <person name="Nguyen N."/>
            <person name="Okwuonu G."/>
            <person name="Ongeri F."/>
            <person name="Pham C."/>
            <person name="Simmons D."/>
            <person name="Wilczek-Boney K."/>
            <person name="Hale W."/>
            <person name="Jakkamsetti A."/>
            <person name="Pham P."/>
            <person name="Ruth R."/>
            <person name="San Lucas F."/>
            <person name="Warren J."/>
            <person name="Zhang J."/>
            <person name="Zhao Z."/>
            <person name="Zhou C."/>
            <person name="Zhu D."/>
            <person name="Lee S."/>
            <person name="Bess C."/>
            <person name="Blankenburg K."/>
            <person name="Forbes L."/>
            <person name="Fu Q."/>
            <person name="Gubbala S."/>
            <person name="Hirani K."/>
            <person name="Jayaseelan J.C."/>
            <person name="Lara F."/>
            <person name="Munidasa M."/>
            <person name="Palculict T."/>
            <person name="Patil S."/>
            <person name="Pu L.-L."/>
            <person name="Saada N."/>
            <person name="Tang L."/>
            <person name="Weissenberger G."/>
            <person name="Zhu Y."/>
            <person name="Hemphill L."/>
            <person name="Shang Y."/>
            <person name="Youmans B."/>
            <person name="Ayvaz T."/>
            <person name="Ross M."/>
            <person name="Santibanez J."/>
            <person name="Aqrawi P."/>
            <person name="Gross S."/>
            <person name="Joshi V."/>
            <person name="Fowler G."/>
            <person name="Nazareth L."/>
            <person name="Reid J."/>
            <person name="Worley K."/>
            <person name="Petrosino J."/>
            <person name="Highlander S."/>
            <person name="Gibbs R."/>
        </authorList>
    </citation>
    <scope>NUCLEOTIDE SEQUENCE [LARGE SCALE GENOMIC DNA]</scope>
    <source>
        <strain evidence="8 9">ATCC 23263</strain>
    </source>
</reference>
<dbReference type="eggNOG" id="COG0436">
    <property type="taxonomic scope" value="Bacteria"/>
</dbReference>
<dbReference type="Pfam" id="PF00155">
    <property type="entry name" value="Aminotran_1_2"/>
    <property type="match status" value="1"/>
</dbReference>
<evidence type="ECO:0000313" key="8">
    <source>
        <dbReference type="EMBL" id="EFV02859.1"/>
    </source>
</evidence>
<name>E6MDH4_9FIRM</name>
<dbReference type="PRINTS" id="PR00753">
    <property type="entry name" value="ACCSYNTHASE"/>
</dbReference>
<dbReference type="GO" id="GO:0004021">
    <property type="term" value="F:L-alanine:2-oxoglutarate aminotransferase activity"/>
    <property type="evidence" value="ECO:0007669"/>
    <property type="project" value="UniProtKB-EC"/>
</dbReference>
<evidence type="ECO:0000313" key="9">
    <source>
        <dbReference type="Proteomes" id="UP000004754"/>
    </source>
</evidence>
<gene>
    <name evidence="8" type="ORF">HMP0721_0056</name>
</gene>
<dbReference type="STRING" id="887929.HMP0721_0056"/>
<dbReference type="InterPro" id="IPR051926">
    <property type="entry name" value="Ala_Aminotransferase"/>
</dbReference>
<dbReference type="CDD" id="cd00609">
    <property type="entry name" value="AAT_like"/>
    <property type="match status" value="1"/>
</dbReference>
<evidence type="ECO:0000256" key="3">
    <source>
        <dbReference type="ARBA" id="ARBA00022576"/>
    </source>
</evidence>
<comment type="similarity">
    <text evidence="2">Belongs to the class-I pyridoxal-phosphate-dependent aminotransferase family.</text>
</comment>
<feature type="domain" description="Aminotransferase class I/classII large" evidence="7">
    <location>
        <begin position="34"/>
        <end position="383"/>
    </location>
</feature>
<sequence>MRKFYKSHKLDNVCYDIRGPVVEEANRMMRDGIDIVMLNTGNPPSFQMNAPDEVIRDVRLHLKDSEPYCHSKGLFPARKAIVQYYQTEGLMDLTEEDVYIGNGSSELVTMCMQGLLDDGDEMLIPTPDYPLWTASTALSGGKPVHYLCDEASNWYPDLDDIRAKITPKTKGIVVINPNNPTGAVYPKEILEDIVKIAVENDLIIFSDEIYDHIIYDGKPFYHLGNMTDETLVVTLNGLSKSHRVPGFRVGWMVLSGNRDDARDYIEGIDILTSMRLCANVPAQYAIQTSLGGYQSVRDLVAPEGRLHQQRDIVYEGINAIPGLSCVKPDGAMYAFVKIDTPRFNITDDVQFALDMLKREKVLIVQGSGFNWPEPDHFRIVFLPSPIQLKDTMGRIGHFMGHYIQE</sequence>
<accession>E6MDH4</accession>
<organism evidence="8 9">
    <name type="scientific">Pseudoramibacter alactolyticus ATCC 23263</name>
    <dbReference type="NCBI Taxonomy" id="887929"/>
    <lineage>
        <taxon>Bacteria</taxon>
        <taxon>Bacillati</taxon>
        <taxon>Bacillota</taxon>
        <taxon>Clostridia</taxon>
        <taxon>Eubacteriales</taxon>
        <taxon>Eubacteriaceae</taxon>
        <taxon>Pseudoramibacter</taxon>
    </lineage>
</organism>
<evidence type="ECO:0000256" key="1">
    <source>
        <dbReference type="ARBA" id="ARBA00001933"/>
    </source>
</evidence>